<gene>
    <name evidence="10" type="ORF">BRW62_06475</name>
</gene>
<sequence length="479" mass="54005">MTPAPTDLTDEFGFQSIFENAVVGIFQTDLEGNYIRANRALALIYGYDSPSQLLQEQPNARACLYVDPQQRQRFIEMMARQDTLTNFESEVYRRDGSRCWISETCRVVRSPEGQILYFEGFVQDITVQHQALAGLQAAERHLKQKNLELEETLSQLQKAQRELIYSEKMAALGQLVAGVAHEINTPLGAIRSSIETINLCTERSLPLLPTLVRQLPEGVFNQFLELCTLSRADSLALSSRERRQYKRQIMALLEAHDIANADVWADTLVDLGVLTEATVPVELLRTAQGQEAVTLAHQLALLERSTHTITTAIERAAKVVFALKTYARVDQSSQKVPAQIIDGIETVLTLYHNKLKHGVEVVRHYEPVPEIHCYPDELTQVWTNLIHNALHAMEDRGRLDIVVRREQTQICVEIIDSGCGIPEAILPRIFEPFFTTKPIGEGNGLGLDIVRKIIDKHQGHIEVNSQPGRTQFCVRLPLE</sequence>
<dbReference type="InterPro" id="IPR005467">
    <property type="entry name" value="His_kinase_dom"/>
</dbReference>
<keyword evidence="4" id="KW-0418">Kinase</keyword>
<dbReference type="SUPFAM" id="SSF55785">
    <property type="entry name" value="PYP-like sensor domain (PAS domain)"/>
    <property type="match status" value="1"/>
</dbReference>
<keyword evidence="3" id="KW-0597">Phosphoprotein</keyword>
<evidence type="ECO:0000259" key="8">
    <source>
        <dbReference type="PROSITE" id="PS50112"/>
    </source>
</evidence>
<dbReference type="SUPFAM" id="SSF47384">
    <property type="entry name" value="Homodimeric domain of signal transducing histidine kinase"/>
    <property type="match status" value="1"/>
</dbReference>
<dbReference type="SMART" id="SM00086">
    <property type="entry name" value="PAC"/>
    <property type="match status" value="1"/>
</dbReference>
<dbReference type="OrthoDB" id="9788063at2"/>
<keyword evidence="4" id="KW-0808">Transferase</keyword>
<dbReference type="Pfam" id="PF13426">
    <property type="entry name" value="PAS_9"/>
    <property type="match status" value="1"/>
</dbReference>
<dbReference type="InterPro" id="IPR036097">
    <property type="entry name" value="HisK_dim/P_sf"/>
</dbReference>
<evidence type="ECO:0000256" key="5">
    <source>
        <dbReference type="ARBA" id="ARBA00023012"/>
    </source>
</evidence>
<dbReference type="Gene3D" id="1.10.287.130">
    <property type="match status" value="1"/>
</dbReference>
<dbReference type="Pfam" id="PF02518">
    <property type="entry name" value="HATPase_c"/>
    <property type="match status" value="1"/>
</dbReference>
<evidence type="ECO:0000256" key="4">
    <source>
        <dbReference type="ARBA" id="ARBA00022777"/>
    </source>
</evidence>
<dbReference type="GO" id="GO:0000155">
    <property type="term" value="F:phosphorelay sensor kinase activity"/>
    <property type="evidence" value="ECO:0007669"/>
    <property type="project" value="InterPro"/>
</dbReference>
<dbReference type="InterPro" id="IPR001610">
    <property type="entry name" value="PAC"/>
</dbReference>
<evidence type="ECO:0000313" key="10">
    <source>
        <dbReference type="EMBL" id="ATS18456.1"/>
    </source>
</evidence>
<feature type="coiled-coil region" evidence="6">
    <location>
        <begin position="132"/>
        <end position="162"/>
    </location>
</feature>
<feature type="domain" description="PAS" evidence="8">
    <location>
        <begin position="10"/>
        <end position="47"/>
    </location>
</feature>
<dbReference type="CDD" id="cd00130">
    <property type="entry name" value="PAS"/>
    <property type="match status" value="1"/>
</dbReference>
<evidence type="ECO:0000256" key="3">
    <source>
        <dbReference type="ARBA" id="ARBA00022553"/>
    </source>
</evidence>
<feature type="domain" description="Histidine kinase" evidence="7">
    <location>
        <begin position="178"/>
        <end position="479"/>
    </location>
</feature>
<keyword evidence="6" id="KW-0175">Coiled coil</keyword>
<reference evidence="10 11" key="1">
    <citation type="submission" date="2016-11" db="EMBL/GenBank/DDBJ databases">
        <title>Complete genome sequence of thermophilic cyanobacteria strain Synechococcus sp. PCC6715.</title>
        <authorList>
            <person name="Tang J."/>
            <person name="Daroch M."/>
            <person name="Liang Y."/>
            <person name="Jiang D."/>
            <person name="Shah M."/>
        </authorList>
    </citation>
    <scope>NUCLEOTIDE SEQUENCE [LARGE SCALE GENOMIC DNA]</scope>
    <source>
        <strain evidence="10 11">PCC 6715</strain>
    </source>
</reference>
<dbReference type="PANTHER" id="PTHR43065">
    <property type="entry name" value="SENSOR HISTIDINE KINASE"/>
    <property type="match status" value="1"/>
</dbReference>
<accession>A0A2D2Q1U3</accession>
<dbReference type="Proteomes" id="UP000231057">
    <property type="component" value="Chromosome"/>
</dbReference>
<dbReference type="SUPFAM" id="SSF55874">
    <property type="entry name" value="ATPase domain of HSP90 chaperone/DNA topoisomerase II/histidine kinase"/>
    <property type="match status" value="1"/>
</dbReference>
<dbReference type="CDD" id="cd00082">
    <property type="entry name" value="HisKA"/>
    <property type="match status" value="1"/>
</dbReference>
<dbReference type="EC" id="2.7.13.3" evidence="2"/>
<dbReference type="NCBIfam" id="TIGR00229">
    <property type="entry name" value="sensory_box"/>
    <property type="match status" value="1"/>
</dbReference>
<name>A0A2D2Q1U3_PARLV</name>
<dbReference type="PANTHER" id="PTHR43065:SF48">
    <property type="entry name" value="HISTIDINE KINASE"/>
    <property type="match status" value="1"/>
</dbReference>
<dbReference type="Gene3D" id="3.30.565.10">
    <property type="entry name" value="Histidine kinase-like ATPase, C-terminal domain"/>
    <property type="match status" value="1"/>
</dbReference>
<organism evidence="10 11">
    <name type="scientific">Parathermosynechococcus lividus PCC 6715</name>
    <dbReference type="NCBI Taxonomy" id="1917166"/>
    <lineage>
        <taxon>Bacteria</taxon>
        <taxon>Bacillati</taxon>
        <taxon>Cyanobacteriota</taxon>
        <taxon>Cyanophyceae</taxon>
        <taxon>Acaryochloridales</taxon>
        <taxon>Thermosynechococcaceae</taxon>
        <taxon>Parathermosynechococcus</taxon>
    </lineage>
</organism>
<protein>
    <recommendedName>
        <fullName evidence="2">histidine kinase</fullName>
        <ecNumber evidence="2">2.7.13.3</ecNumber>
    </recommendedName>
</protein>
<dbReference type="SMART" id="SM00387">
    <property type="entry name" value="HATPase_c"/>
    <property type="match status" value="1"/>
</dbReference>
<dbReference type="InterPro" id="IPR003594">
    <property type="entry name" value="HATPase_dom"/>
</dbReference>
<dbReference type="PROSITE" id="PS50113">
    <property type="entry name" value="PAC"/>
    <property type="match status" value="1"/>
</dbReference>
<dbReference type="InterPro" id="IPR004358">
    <property type="entry name" value="Sig_transdc_His_kin-like_C"/>
</dbReference>
<dbReference type="PRINTS" id="PR00344">
    <property type="entry name" value="BCTRLSENSOR"/>
</dbReference>
<reference evidence="11" key="2">
    <citation type="journal article" date="2022" name="Front. Microbiol.">
        <title>Comparative Genomic Analysis Revealed Distinct Molecular Components and Organization of CO2-Concentrating Mechanism in Thermophilic Cyanobacteria.</title>
        <authorList>
            <person name="Tang J."/>
            <person name="Zhou H."/>
            <person name="Yao D."/>
            <person name="Riaz S."/>
            <person name="You D."/>
            <person name="Klepacz-Smolka A."/>
            <person name="Daroch M."/>
        </authorList>
    </citation>
    <scope>NUCLEOTIDE SEQUENCE [LARGE SCALE GENOMIC DNA]</scope>
    <source>
        <strain evidence="11">PCC 6715</strain>
    </source>
</reference>
<dbReference type="InterPro" id="IPR003661">
    <property type="entry name" value="HisK_dim/P_dom"/>
</dbReference>
<dbReference type="InterPro" id="IPR000700">
    <property type="entry name" value="PAS-assoc_C"/>
</dbReference>
<dbReference type="InterPro" id="IPR000014">
    <property type="entry name" value="PAS"/>
</dbReference>
<dbReference type="RefSeq" id="WP_099798803.1">
    <property type="nucleotide sequence ID" value="NZ_CP018092.1"/>
</dbReference>
<dbReference type="Gene3D" id="3.30.450.20">
    <property type="entry name" value="PAS domain"/>
    <property type="match status" value="1"/>
</dbReference>
<dbReference type="InterPro" id="IPR035965">
    <property type="entry name" value="PAS-like_dom_sf"/>
</dbReference>
<proteinExistence type="predicted"/>
<evidence type="ECO:0000256" key="1">
    <source>
        <dbReference type="ARBA" id="ARBA00000085"/>
    </source>
</evidence>
<evidence type="ECO:0000259" key="9">
    <source>
        <dbReference type="PROSITE" id="PS50113"/>
    </source>
</evidence>
<dbReference type="AlphaFoldDB" id="A0A2D2Q1U3"/>
<evidence type="ECO:0000256" key="2">
    <source>
        <dbReference type="ARBA" id="ARBA00012438"/>
    </source>
</evidence>
<dbReference type="KEGG" id="slw:BRW62_06475"/>
<dbReference type="PROSITE" id="PS50109">
    <property type="entry name" value="HIS_KIN"/>
    <property type="match status" value="1"/>
</dbReference>
<dbReference type="InterPro" id="IPR036890">
    <property type="entry name" value="HATPase_C_sf"/>
</dbReference>
<keyword evidence="5" id="KW-0902">Two-component regulatory system</keyword>
<keyword evidence="11" id="KW-1185">Reference proteome</keyword>
<evidence type="ECO:0000259" key="7">
    <source>
        <dbReference type="PROSITE" id="PS50109"/>
    </source>
</evidence>
<feature type="domain" description="PAC" evidence="9">
    <location>
        <begin position="85"/>
        <end position="137"/>
    </location>
</feature>
<evidence type="ECO:0000256" key="6">
    <source>
        <dbReference type="SAM" id="Coils"/>
    </source>
</evidence>
<dbReference type="PROSITE" id="PS50112">
    <property type="entry name" value="PAS"/>
    <property type="match status" value="1"/>
</dbReference>
<comment type="catalytic activity">
    <reaction evidence="1">
        <text>ATP + protein L-histidine = ADP + protein N-phospho-L-histidine.</text>
        <dbReference type="EC" id="2.7.13.3"/>
    </reaction>
</comment>
<evidence type="ECO:0000313" key="11">
    <source>
        <dbReference type="Proteomes" id="UP000231057"/>
    </source>
</evidence>
<dbReference type="EMBL" id="CP018092">
    <property type="protein sequence ID" value="ATS18456.1"/>
    <property type="molecule type" value="Genomic_DNA"/>
</dbReference>